<protein>
    <submittedName>
        <fullName evidence="13">Alcohol dehydrogenase</fullName>
    </submittedName>
</protein>
<feature type="domain" description="Cytochrome c" evidence="12">
    <location>
        <begin position="333"/>
        <end position="420"/>
    </location>
</feature>
<comment type="subcellular location">
    <subcellularLocation>
        <location evidence="1">Cell membrane</location>
    </subcellularLocation>
</comment>
<evidence type="ECO:0000256" key="1">
    <source>
        <dbReference type="ARBA" id="ARBA00004236"/>
    </source>
</evidence>
<organism evidence="13 14">
    <name type="scientific">Roseateles depolymerans</name>
    <dbReference type="NCBI Taxonomy" id="76731"/>
    <lineage>
        <taxon>Bacteria</taxon>
        <taxon>Pseudomonadati</taxon>
        <taxon>Pseudomonadota</taxon>
        <taxon>Betaproteobacteria</taxon>
        <taxon>Burkholderiales</taxon>
        <taxon>Sphaerotilaceae</taxon>
        <taxon>Roseateles</taxon>
    </lineage>
</organism>
<keyword evidence="8" id="KW-0472">Membrane</keyword>
<dbReference type="GO" id="GO:0020037">
    <property type="term" value="F:heme binding"/>
    <property type="evidence" value="ECO:0007669"/>
    <property type="project" value="InterPro"/>
</dbReference>
<dbReference type="GO" id="GO:0009055">
    <property type="term" value="F:electron transfer activity"/>
    <property type="evidence" value="ECO:0007669"/>
    <property type="project" value="InterPro"/>
</dbReference>
<dbReference type="Pfam" id="PF00034">
    <property type="entry name" value="Cytochrom_C"/>
    <property type="match status" value="2"/>
</dbReference>
<dbReference type="PIRSF" id="PIRSF000018">
    <property type="entry name" value="Mb_ADH_cyt_c"/>
    <property type="match status" value="1"/>
</dbReference>
<feature type="binding site" description="covalent" evidence="9">
    <location>
        <position position="64"/>
    </location>
    <ligand>
        <name>heme c</name>
        <dbReference type="ChEBI" id="CHEBI:61717"/>
        <label>1</label>
    </ligand>
</feature>
<dbReference type="PROSITE" id="PS51007">
    <property type="entry name" value="CYTC"/>
    <property type="match status" value="3"/>
</dbReference>
<feature type="domain" description="Cytochrome c" evidence="12">
    <location>
        <begin position="47"/>
        <end position="150"/>
    </location>
</feature>
<dbReference type="SUPFAM" id="SSF46626">
    <property type="entry name" value="Cytochrome c"/>
    <property type="match status" value="3"/>
</dbReference>
<dbReference type="Pfam" id="PF13442">
    <property type="entry name" value="Cytochrome_CBB3"/>
    <property type="match status" value="1"/>
</dbReference>
<dbReference type="AlphaFoldDB" id="A0A2W5E629"/>
<keyword evidence="6" id="KW-0677">Repeat</keyword>
<keyword evidence="3 9" id="KW-0349">Heme</keyword>
<feature type="binding site" description="axial binding residue" evidence="10">
    <location>
        <position position="211"/>
    </location>
    <ligand>
        <name>heme c</name>
        <dbReference type="ChEBI" id="CHEBI:61717"/>
        <label>2</label>
    </ligand>
    <ligandPart>
        <name>Fe</name>
        <dbReference type="ChEBI" id="CHEBI:18248"/>
    </ligandPart>
</feature>
<evidence type="ECO:0000256" key="10">
    <source>
        <dbReference type="PIRSR" id="PIRSR000018-51"/>
    </source>
</evidence>
<evidence type="ECO:0000256" key="9">
    <source>
        <dbReference type="PIRSR" id="PIRSR000018-50"/>
    </source>
</evidence>
<dbReference type="PANTHER" id="PTHR35008">
    <property type="entry name" value="BLL4482 PROTEIN-RELATED"/>
    <property type="match status" value="1"/>
</dbReference>
<gene>
    <name evidence="13" type="ORF">DI603_00820</name>
</gene>
<evidence type="ECO:0000256" key="5">
    <source>
        <dbReference type="ARBA" id="ARBA00022729"/>
    </source>
</evidence>
<proteinExistence type="predicted"/>
<feature type="domain" description="Cytochrome c" evidence="12">
    <location>
        <begin position="192"/>
        <end position="301"/>
    </location>
</feature>
<evidence type="ECO:0000256" key="11">
    <source>
        <dbReference type="SAM" id="MobiDB-lite"/>
    </source>
</evidence>
<feature type="binding site" description="axial binding residue" evidence="10">
    <location>
        <position position="65"/>
    </location>
    <ligand>
        <name>heme c</name>
        <dbReference type="ChEBI" id="CHEBI:61717"/>
        <label>1</label>
    </ligand>
    <ligandPart>
        <name>Fe</name>
        <dbReference type="ChEBI" id="CHEBI:18248"/>
    </ligandPart>
</feature>
<sequence length="438" mass="46777">MKRALRLTLGAALAVALLLATAIGYRLRTNPAPGQAPVLAGAPPGLSQVARGAYLARAADCVACHTTAGGQPYAGGLAFKLPFGRLYSSNITPDPETGIGRWSDDDFVRALHEGVRQDGQHLYPAFPYTAYTQLSRDDVLAIKAYLFSLPAVKQRTPEPELGFPFNQRWGMAFWNAVFLDQQRFETDTRRPAAWNRGAYLANSLAHCAECHTPRNLGFALDHARELAGSSLEGWAAPNITSDRQSGIGAWSDQDLVNYLRTGHAAGRGTAGGPMGEAVANSLQYLSPDDVHAMVTYLRSVPPVAGDPGKQVAPLPPRSVADSTPIAPPANTPADLRAGLRLFESACASCHRWDGPGRQIPQAALLQLRSVNDPTGQTLTKAVLQGVNLKLNGADVFMPAFKDSMSDTEIAQLANYVIGHFSGKTGVVTASDVAKQRTQ</sequence>
<name>A0A2W5E629_9BURK</name>
<dbReference type="InterPro" id="IPR014353">
    <property type="entry name" value="Membr-bd_ADH_cyt_c"/>
</dbReference>
<dbReference type="PANTHER" id="PTHR35008:SF8">
    <property type="entry name" value="ALCOHOL DEHYDROGENASE CYTOCHROME C SUBUNIT"/>
    <property type="match status" value="1"/>
</dbReference>
<evidence type="ECO:0000313" key="14">
    <source>
        <dbReference type="Proteomes" id="UP000249633"/>
    </source>
</evidence>
<dbReference type="InterPro" id="IPR051459">
    <property type="entry name" value="Cytochrome_c-type_DH"/>
</dbReference>
<reference evidence="13 14" key="1">
    <citation type="submission" date="2017-08" db="EMBL/GenBank/DDBJ databases">
        <title>Infants hospitalized years apart are colonized by the same room-sourced microbial strains.</title>
        <authorList>
            <person name="Brooks B."/>
            <person name="Olm M.R."/>
            <person name="Firek B.A."/>
            <person name="Baker R."/>
            <person name="Thomas B.C."/>
            <person name="Morowitz M.J."/>
            <person name="Banfield J.F."/>
        </authorList>
    </citation>
    <scope>NUCLEOTIDE SEQUENCE [LARGE SCALE GENOMIC DNA]</scope>
    <source>
        <strain evidence="13">S2_012_000_R2_81</strain>
    </source>
</reference>
<comment type="caution">
    <text evidence="13">The sequence shown here is derived from an EMBL/GenBank/DDBJ whole genome shotgun (WGS) entry which is preliminary data.</text>
</comment>
<dbReference type="GO" id="GO:0016614">
    <property type="term" value="F:oxidoreductase activity, acting on CH-OH group of donors"/>
    <property type="evidence" value="ECO:0007669"/>
    <property type="project" value="InterPro"/>
</dbReference>
<keyword evidence="5" id="KW-0732">Signal</keyword>
<evidence type="ECO:0000256" key="2">
    <source>
        <dbReference type="ARBA" id="ARBA00022475"/>
    </source>
</evidence>
<feature type="binding site" description="covalent" evidence="9">
    <location>
        <position position="207"/>
    </location>
    <ligand>
        <name>heme c</name>
        <dbReference type="ChEBI" id="CHEBI:61717"/>
        <label>2</label>
    </ligand>
</feature>
<evidence type="ECO:0000256" key="8">
    <source>
        <dbReference type="ARBA" id="ARBA00023136"/>
    </source>
</evidence>
<feature type="binding site" description="covalent" evidence="9">
    <location>
        <position position="210"/>
    </location>
    <ligand>
        <name>heme c</name>
        <dbReference type="ChEBI" id="CHEBI:61717"/>
        <label>2</label>
    </ligand>
</feature>
<dbReference type="Proteomes" id="UP000249633">
    <property type="component" value="Unassembled WGS sequence"/>
</dbReference>
<feature type="binding site" description="axial binding residue" evidence="10">
    <location>
        <position position="350"/>
    </location>
    <ligand>
        <name>heme c</name>
        <dbReference type="ChEBI" id="CHEBI:61717"/>
        <label>3</label>
    </ligand>
    <ligandPart>
        <name>Fe</name>
        <dbReference type="ChEBI" id="CHEBI:18248"/>
    </ligandPart>
</feature>
<accession>A0A2W5E629</accession>
<dbReference type="GO" id="GO:0005506">
    <property type="term" value="F:iron ion binding"/>
    <property type="evidence" value="ECO:0007669"/>
    <property type="project" value="InterPro"/>
</dbReference>
<evidence type="ECO:0000256" key="3">
    <source>
        <dbReference type="ARBA" id="ARBA00022617"/>
    </source>
</evidence>
<evidence type="ECO:0000313" key="13">
    <source>
        <dbReference type="EMBL" id="PZP36540.1"/>
    </source>
</evidence>
<evidence type="ECO:0000256" key="6">
    <source>
        <dbReference type="ARBA" id="ARBA00022737"/>
    </source>
</evidence>
<evidence type="ECO:0000256" key="7">
    <source>
        <dbReference type="ARBA" id="ARBA00023004"/>
    </source>
</evidence>
<feature type="binding site" description="covalent" evidence="9">
    <location>
        <position position="61"/>
    </location>
    <ligand>
        <name>heme c</name>
        <dbReference type="ChEBI" id="CHEBI:61717"/>
        <label>1</label>
    </ligand>
</feature>
<feature type="binding site" description="covalent" evidence="9">
    <location>
        <position position="349"/>
    </location>
    <ligand>
        <name>heme c</name>
        <dbReference type="ChEBI" id="CHEBI:61717"/>
        <label>3</label>
    </ligand>
</feature>
<dbReference type="InterPro" id="IPR009056">
    <property type="entry name" value="Cyt_c-like_dom"/>
</dbReference>
<evidence type="ECO:0000259" key="12">
    <source>
        <dbReference type="PROSITE" id="PS51007"/>
    </source>
</evidence>
<dbReference type="EMBL" id="QFOD01000001">
    <property type="protein sequence ID" value="PZP36540.1"/>
    <property type="molecule type" value="Genomic_DNA"/>
</dbReference>
<dbReference type="GO" id="GO:0005886">
    <property type="term" value="C:plasma membrane"/>
    <property type="evidence" value="ECO:0007669"/>
    <property type="project" value="UniProtKB-SubCell"/>
</dbReference>
<keyword evidence="7 10" id="KW-0408">Iron</keyword>
<feature type="binding site" description="covalent" evidence="9">
    <location>
        <position position="346"/>
    </location>
    <ligand>
        <name>heme c</name>
        <dbReference type="ChEBI" id="CHEBI:61717"/>
        <label>3</label>
    </ligand>
</feature>
<keyword evidence="4 10" id="KW-0479">Metal-binding</keyword>
<keyword evidence="2" id="KW-1003">Cell membrane</keyword>
<comment type="cofactor">
    <cofactor evidence="9">
        <name>heme c</name>
        <dbReference type="ChEBI" id="CHEBI:61717"/>
    </cofactor>
    <text evidence="9">Binds 3 heme c groups covalently per subunit.</text>
</comment>
<dbReference type="InterPro" id="IPR036909">
    <property type="entry name" value="Cyt_c-like_dom_sf"/>
</dbReference>
<feature type="region of interest" description="Disordered" evidence="11">
    <location>
        <begin position="306"/>
        <end position="326"/>
    </location>
</feature>
<evidence type="ECO:0000256" key="4">
    <source>
        <dbReference type="ARBA" id="ARBA00022723"/>
    </source>
</evidence>
<dbReference type="Gene3D" id="1.10.760.10">
    <property type="entry name" value="Cytochrome c-like domain"/>
    <property type="match status" value="3"/>
</dbReference>